<dbReference type="InterPro" id="IPR002020">
    <property type="entry name" value="Citrate_synthase"/>
</dbReference>
<dbReference type="UniPathway" id="UPA00223"/>
<dbReference type="InterPro" id="IPR016143">
    <property type="entry name" value="Citrate_synth-like_sm_a-sub"/>
</dbReference>
<comment type="pathway">
    <text evidence="1">Carbohydrate metabolism; tricarboxylic acid cycle.</text>
</comment>
<dbReference type="GO" id="GO:0003878">
    <property type="term" value="F:ATP citrate synthase activity"/>
    <property type="evidence" value="ECO:0007669"/>
    <property type="project" value="TreeGrafter"/>
</dbReference>
<dbReference type="InterPro" id="IPR036969">
    <property type="entry name" value="Citrate_synthase_sf"/>
</dbReference>
<dbReference type="EC" id="2.3.3.16" evidence="2"/>
<dbReference type="STRING" id="1798709.A2538_04855"/>
<dbReference type="EMBL" id="MFRE01000005">
    <property type="protein sequence ID" value="OGH94989.1"/>
    <property type="molecule type" value="Genomic_DNA"/>
</dbReference>
<accession>A0A1F6PFS0</accession>
<dbReference type="GO" id="GO:0006633">
    <property type="term" value="P:fatty acid biosynthetic process"/>
    <property type="evidence" value="ECO:0007669"/>
    <property type="project" value="TreeGrafter"/>
</dbReference>
<protein>
    <recommendedName>
        <fullName evidence="2">citrate synthase (unknown stereospecificity)</fullName>
        <ecNumber evidence="2">2.3.3.16</ecNumber>
    </recommendedName>
</protein>
<proteinExistence type="predicted"/>
<gene>
    <name evidence="3" type="ORF">A2538_04855</name>
</gene>
<dbReference type="Pfam" id="PF00285">
    <property type="entry name" value="Citrate_synt"/>
    <property type="match status" value="1"/>
</dbReference>
<dbReference type="Gene3D" id="1.10.230.10">
    <property type="entry name" value="Cytochrome P450-Terp, domain 2"/>
    <property type="match status" value="1"/>
</dbReference>
<dbReference type="GO" id="GO:0006099">
    <property type="term" value="P:tricarboxylic acid cycle"/>
    <property type="evidence" value="ECO:0007669"/>
    <property type="project" value="UniProtKB-UniPathway"/>
</dbReference>
<organism evidence="3 4">
    <name type="scientific">Candidatus Magasanikbacteria bacterium RIFOXYD2_FULL_41_14</name>
    <dbReference type="NCBI Taxonomy" id="1798709"/>
    <lineage>
        <taxon>Bacteria</taxon>
        <taxon>Candidatus Magasanikiibacteriota</taxon>
    </lineage>
</organism>
<comment type="caution">
    <text evidence="3">The sequence shown here is derived from an EMBL/GenBank/DDBJ whole genome shotgun (WGS) entry which is preliminary data.</text>
</comment>
<sequence>MGGTDEYELVELLNKKIITKPVFAYIAGNIASVFAEPPQFGHAKALAQKGSETAAAKTEALAQAGVWAGKSYAHFIKLIKQNIMKNNIKKSARERTSEDLSERKAGLFTCRISGDKNGSPTILGQELVTAVKTMSYSEMVIAMLLGQKPKSKELPQFTDLALKLLIDHGPNVSGAVNTMITARAGRDLVSALCAGLLTIGDRFGGAINESALNWFMAVENKTKPAEFVENFASAKKLIAGIGHKKYSSHNPDERVKMILEFAKKLKTHFYLDFALAVQKITLGKKANLILNVDGAMAAVMLDLLKEKEKYSAHEMKELIESGFFNSLFVLARSVGFVSHYLEQRRLDEGLFRLPEDSVGQG</sequence>
<dbReference type="PRINTS" id="PR00143">
    <property type="entry name" value="CITRTSNTHASE"/>
</dbReference>
<dbReference type="Proteomes" id="UP000178254">
    <property type="component" value="Unassembled WGS sequence"/>
</dbReference>
<evidence type="ECO:0000256" key="2">
    <source>
        <dbReference type="ARBA" id="ARBA00012972"/>
    </source>
</evidence>
<dbReference type="CDD" id="cd06100">
    <property type="entry name" value="CCL_ACL-C"/>
    <property type="match status" value="1"/>
</dbReference>
<dbReference type="AlphaFoldDB" id="A0A1F6PFS0"/>
<dbReference type="PANTHER" id="PTHR23118:SF42">
    <property type="entry name" value="ATP-CITRATE SYNTHASE"/>
    <property type="match status" value="1"/>
</dbReference>
<evidence type="ECO:0000313" key="4">
    <source>
        <dbReference type="Proteomes" id="UP000178254"/>
    </source>
</evidence>
<dbReference type="SUPFAM" id="SSF48256">
    <property type="entry name" value="Citrate synthase"/>
    <property type="match status" value="1"/>
</dbReference>
<dbReference type="SUPFAM" id="SSF52210">
    <property type="entry name" value="Succinyl-CoA synthetase domains"/>
    <property type="match status" value="1"/>
</dbReference>
<dbReference type="InterPro" id="IPR016102">
    <property type="entry name" value="Succinyl-CoA_synth-like"/>
</dbReference>
<dbReference type="GO" id="GO:0036440">
    <property type="term" value="F:citrate synthase activity"/>
    <property type="evidence" value="ECO:0007669"/>
    <property type="project" value="UniProtKB-EC"/>
</dbReference>
<evidence type="ECO:0000256" key="1">
    <source>
        <dbReference type="ARBA" id="ARBA00005163"/>
    </source>
</evidence>
<dbReference type="GO" id="GO:0006085">
    <property type="term" value="P:acetyl-CoA biosynthetic process"/>
    <property type="evidence" value="ECO:0007669"/>
    <property type="project" value="TreeGrafter"/>
</dbReference>
<dbReference type="GO" id="GO:0005829">
    <property type="term" value="C:cytosol"/>
    <property type="evidence" value="ECO:0007669"/>
    <property type="project" value="TreeGrafter"/>
</dbReference>
<reference evidence="3 4" key="1">
    <citation type="journal article" date="2016" name="Nat. Commun.">
        <title>Thousands of microbial genomes shed light on interconnected biogeochemical processes in an aquifer system.</title>
        <authorList>
            <person name="Anantharaman K."/>
            <person name="Brown C.T."/>
            <person name="Hug L.A."/>
            <person name="Sharon I."/>
            <person name="Castelle C.J."/>
            <person name="Probst A.J."/>
            <person name="Thomas B.C."/>
            <person name="Singh A."/>
            <person name="Wilkins M.J."/>
            <person name="Karaoz U."/>
            <person name="Brodie E.L."/>
            <person name="Williams K.H."/>
            <person name="Hubbard S.S."/>
            <person name="Banfield J.F."/>
        </authorList>
    </citation>
    <scope>NUCLEOTIDE SEQUENCE [LARGE SCALE GENOMIC DNA]</scope>
</reference>
<dbReference type="Gene3D" id="3.40.50.261">
    <property type="entry name" value="Succinyl-CoA synthetase domains"/>
    <property type="match status" value="1"/>
</dbReference>
<dbReference type="PANTHER" id="PTHR23118">
    <property type="entry name" value="ATP-CITRATE SYNTHASE"/>
    <property type="match status" value="1"/>
</dbReference>
<name>A0A1F6PFS0_9BACT</name>
<evidence type="ECO:0000313" key="3">
    <source>
        <dbReference type="EMBL" id="OGH94989.1"/>
    </source>
</evidence>